<feature type="domain" description="Gram-positive pilin subunit D1 N-terminal" evidence="4">
    <location>
        <begin position="33"/>
        <end position="237"/>
    </location>
</feature>
<proteinExistence type="predicted"/>
<keyword evidence="2" id="KW-0472">Membrane</keyword>
<evidence type="ECO:0000259" key="5">
    <source>
        <dbReference type="Pfam" id="PF17802"/>
    </source>
</evidence>
<evidence type="ECO:0000256" key="2">
    <source>
        <dbReference type="SAM" id="Phobius"/>
    </source>
</evidence>
<dbReference type="STRING" id="44009.RV01_GL001336"/>
<dbReference type="Pfam" id="PF17802">
    <property type="entry name" value="SpaA"/>
    <property type="match status" value="1"/>
</dbReference>
<dbReference type="RefSeq" id="WP_016173066.1">
    <property type="nucleotide sequence ID" value="NZ_ASWK01000001.1"/>
</dbReference>
<feature type="transmembrane region" description="Helical" evidence="2">
    <location>
        <begin position="436"/>
        <end position="453"/>
    </location>
</feature>
<dbReference type="HOGENOM" id="CLU_055411_1_0_9"/>
<feature type="signal peptide" evidence="3">
    <location>
        <begin position="1"/>
        <end position="29"/>
    </location>
</feature>
<gene>
    <name evidence="6" type="ORF">OMK_01927</name>
</gene>
<dbReference type="AlphaFoldDB" id="S1NC80"/>
<keyword evidence="3" id="KW-0732">Signal</keyword>
<dbReference type="InterPro" id="IPR032364">
    <property type="entry name" value="GramPos_pilinD1_N"/>
</dbReference>
<evidence type="ECO:0000256" key="3">
    <source>
        <dbReference type="SAM" id="SignalP"/>
    </source>
</evidence>
<dbReference type="InterPro" id="IPR041033">
    <property type="entry name" value="SpaA_PFL_dom_1"/>
</dbReference>
<keyword evidence="7" id="KW-1185">Reference proteome</keyword>
<protein>
    <submittedName>
        <fullName evidence="6">Uncharacterized protein</fullName>
    </submittedName>
</protein>
<dbReference type="InterPro" id="IPR013783">
    <property type="entry name" value="Ig-like_fold"/>
</dbReference>
<comment type="caution">
    <text evidence="6">The sequence shown here is derived from an EMBL/GenBank/DDBJ whole genome shotgun (WGS) entry which is preliminary data.</text>
</comment>
<feature type="domain" description="SpaA-like prealbumin fold" evidence="5">
    <location>
        <begin position="259"/>
        <end position="347"/>
    </location>
</feature>
<dbReference type="eggNOG" id="ENOG5033SE3">
    <property type="taxonomic scope" value="Bacteria"/>
</dbReference>
<reference evidence="6 7" key="1">
    <citation type="submission" date="2013-03" db="EMBL/GenBank/DDBJ databases">
        <title>The Genome Sequence of Enterococcus dispar ATCC_51266 (Illumina only assembly).</title>
        <authorList>
            <consortium name="The Broad Institute Genomics Platform"/>
            <consortium name="The Broad Institute Genome Sequencing Center for Infectious Disease"/>
            <person name="Earl A."/>
            <person name="Russ C."/>
            <person name="Gilmore M."/>
            <person name="Surin D."/>
            <person name="Walker B."/>
            <person name="Young S."/>
            <person name="Zeng Q."/>
            <person name="Gargeya S."/>
            <person name="Fitzgerald M."/>
            <person name="Haas B."/>
            <person name="Abouelleil A."/>
            <person name="Allen A.W."/>
            <person name="Alvarado L."/>
            <person name="Arachchi H.M."/>
            <person name="Berlin A.M."/>
            <person name="Chapman S.B."/>
            <person name="Gainer-Dewar J."/>
            <person name="Goldberg J."/>
            <person name="Griggs A."/>
            <person name="Gujja S."/>
            <person name="Hansen M."/>
            <person name="Howarth C."/>
            <person name="Imamovic A."/>
            <person name="Ireland A."/>
            <person name="Larimer J."/>
            <person name="McCowan C."/>
            <person name="Murphy C."/>
            <person name="Pearson M."/>
            <person name="Poon T.W."/>
            <person name="Priest M."/>
            <person name="Roberts A."/>
            <person name="Saif S."/>
            <person name="Shea T."/>
            <person name="Sisk P."/>
            <person name="Sykes S."/>
            <person name="Wortman J."/>
            <person name="Nusbaum C."/>
            <person name="Birren B."/>
        </authorList>
    </citation>
    <scope>NUCLEOTIDE SEQUENCE [LARGE SCALE GENOMIC DNA]</scope>
    <source>
        <strain evidence="6 7">ATCC 51266</strain>
    </source>
</reference>
<keyword evidence="2" id="KW-1133">Transmembrane helix</keyword>
<evidence type="ECO:0000256" key="1">
    <source>
        <dbReference type="SAM" id="MobiDB-lite"/>
    </source>
</evidence>
<accession>S1NC80</accession>
<evidence type="ECO:0000313" key="6">
    <source>
        <dbReference type="EMBL" id="EOT40075.1"/>
    </source>
</evidence>
<sequence>MKKMVKVFLSLLLVCPILFLSTFDKKAQAAEMDTVDIVLHKRIFRDVHWHHSDKLDAYFYGNDGLPIDKENIEDDSQENELLKNSIPLNGAQYMIWDATKLTNVDTFKKYYQDSSIKETKDIVQVFSRMKRSGAIELAQKADLPQISIEGNTTIVTKKDLISKKNPTSTQAGIARFDDLARKDGEQFKAYLIVETGVSDTKELNVDLEKFSRPILVTLPIMVNNEELTEIHLYPKNVGYVRDPYFYKFGQSQSGEDLGALAGAEFVLYREEDGKKLYLDMSPTTDLKNKWVESADPAKDTRVNKFVSDNTGLVNTGERFLPSGTFYFEEVKAADGYEITSEARKVEVIVPTSWDDPVTINGQEMAELVTGIVPESAQKSQTPRIYNTQSESEIPPQDSSGQETSTRLRLPQTLGQLIDTVATTGRRMLPRTNEGKAAFSVVGVVVAGIAVFLWRKKHDDEDK</sequence>
<name>S1NC80_9ENTE</name>
<dbReference type="OrthoDB" id="2326665at2"/>
<dbReference type="Proteomes" id="UP000014127">
    <property type="component" value="Unassembled WGS sequence"/>
</dbReference>
<feature type="compositionally biased region" description="Polar residues" evidence="1">
    <location>
        <begin position="376"/>
        <end position="406"/>
    </location>
</feature>
<dbReference type="EMBL" id="AHYR01000009">
    <property type="protein sequence ID" value="EOT40075.1"/>
    <property type="molecule type" value="Genomic_DNA"/>
</dbReference>
<feature type="chain" id="PRO_5004495312" evidence="3">
    <location>
        <begin position="30"/>
        <end position="462"/>
    </location>
</feature>
<dbReference type="PATRIC" id="fig|1139219.3.peg.1863"/>
<dbReference type="Pfam" id="PF16555">
    <property type="entry name" value="GramPos_pilinD1"/>
    <property type="match status" value="1"/>
</dbReference>
<feature type="region of interest" description="Disordered" evidence="1">
    <location>
        <begin position="376"/>
        <end position="407"/>
    </location>
</feature>
<keyword evidence="2" id="KW-0812">Transmembrane</keyword>
<dbReference type="Gene3D" id="2.60.40.10">
    <property type="entry name" value="Immunoglobulins"/>
    <property type="match status" value="2"/>
</dbReference>
<evidence type="ECO:0000313" key="7">
    <source>
        <dbReference type="Proteomes" id="UP000014127"/>
    </source>
</evidence>
<evidence type="ECO:0000259" key="4">
    <source>
        <dbReference type="Pfam" id="PF16555"/>
    </source>
</evidence>
<organism evidence="6 7">
    <name type="scientific">Enterococcus dispar ATCC 51266</name>
    <dbReference type="NCBI Taxonomy" id="1139219"/>
    <lineage>
        <taxon>Bacteria</taxon>
        <taxon>Bacillati</taxon>
        <taxon>Bacillota</taxon>
        <taxon>Bacilli</taxon>
        <taxon>Lactobacillales</taxon>
        <taxon>Enterococcaceae</taxon>
        <taxon>Enterococcus</taxon>
    </lineage>
</organism>